<feature type="transmembrane region" description="Helical" evidence="7">
    <location>
        <begin position="150"/>
        <end position="169"/>
    </location>
</feature>
<dbReference type="EMBL" id="CAJJDM010000019">
    <property type="protein sequence ID" value="CAD8054280.1"/>
    <property type="molecule type" value="Genomic_DNA"/>
</dbReference>
<keyword evidence="2" id="KW-0479">Metal-binding</keyword>
<dbReference type="AlphaFoldDB" id="A0A8S1KFA1"/>
<evidence type="ECO:0000256" key="5">
    <source>
        <dbReference type="ARBA" id="ARBA00022842"/>
    </source>
</evidence>
<comment type="caution">
    <text evidence="8">The sequence shown here is derived from an EMBL/GenBank/DDBJ whole genome shotgun (WGS) entry which is preliminary data.</text>
</comment>
<keyword evidence="4" id="KW-0067">ATP-binding</keyword>
<proteinExistence type="predicted"/>
<keyword evidence="3" id="KW-0547">Nucleotide-binding</keyword>
<reference evidence="8" key="1">
    <citation type="submission" date="2021-01" db="EMBL/GenBank/DDBJ databases">
        <authorList>
            <consortium name="Genoscope - CEA"/>
            <person name="William W."/>
        </authorList>
    </citation>
    <scope>NUCLEOTIDE SEQUENCE</scope>
</reference>
<keyword evidence="7" id="KW-1133">Transmembrane helix</keyword>
<protein>
    <submittedName>
        <fullName evidence="8">Uncharacterized protein</fullName>
    </submittedName>
</protein>
<dbReference type="GO" id="GO:0015662">
    <property type="term" value="F:P-type ion transporter activity"/>
    <property type="evidence" value="ECO:0007669"/>
    <property type="project" value="TreeGrafter"/>
</dbReference>
<evidence type="ECO:0000256" key="6">
    <source>
        <dbReference type="ARBA" id="ARBA00022967"/>
    </source>
</evidence>
<dbReference type="Proteomes" id="UP000688137">
    <property type="component" value="Unassembled WGS sequence"/>
</dbReference>
<dbReference type="PANTHER" id="PTHR45630:SF7">
    <property type="entry name" value="ENDOPLASMIC RETICULUM TRANSMEMBRANE HELIX TRANSLOCASE"/>
    <property type="match status" value="1"/>
</dbReference>
<keyword evidence="9" id="KW-1185">Reference proteome</keyword>
<dbReference type="InterPro" id="IPR006544">
    <property type="entry name" value="P-type_TPase_V"/>
</dbReference>
<feature type="transmembrane region" description="Helical" evidence="7">
    <location>
        <begin position="181"/>
        <end position="202"/>
    </location>
</feature>
<keyword evidence="7" id="KW-0812">Transmembrane</keyword>
<evidence type="ECO:0000256" key="3">
    <source>
        <dbReference type="ARBA" id="ARBA00022741"/>
    </source>
</evidence>
<dbReference type="GO" id="GO:0005524">
    <property type="term" value="F:ATP binding"/>
    <property type="evidence" value="ECO:0007669"/>
    <property type="project" value="UniProtKB-KW"/>
</dbReference>
<dbReference type="GO" id="GO:0019829">
    <property type="term" value="F:ATPase-coupled monoatomic cation transmembrane transporter activity"/>
    <property type="evidence" value="ECO:0007669"/>
    <property type="project" value="TreeGrafter"/>
</dbReference>
<evidence type="ECO:0000256" key="2">
    <source>
        <dbReference type="ARBA" id="ARBA00022723"/>
    </source>
</evidence>
<evidence type="ECO:0000256" key="7">
    <source>
        <dbReference type="SAM" id="Phobius"/>
    </source>
</evidence>
<dbReference type="GO" id="GO:0005789">
    <property type="term" value="C:endoplasmic reticulum membrane"/>
    <property type="evidence" value="ECO:0007669"/>
    <property type="project" value="TreeGrafter"/>
</dbReference>
<comment type="subcellular location">
    <subcellularLocation>
        <location evidence="1">Membrane</location>
        <topology evidence="1">Multi-pass membrane protein</topology>
    </subcellularLocation>
</comment>
<dbReference type="PANTHER" id="PTHR45630">
    <property type="entry name" value="CATION-TRANSPORTING ATPASE-RELATED"/>
    <property type="match status" value="1"/>
</dbReference>
<keyword evidence="7" id="KW-0472">Membrane</keyword>
<name>A0A8S1KFA1_PARPR</name>
<gene>
    <name evidence="8" type="ORF">PPRIM_AZ9-3.1.T0210387</name>
</gene>
<evidence type="ECO:0000313" key="8">
    <source>
        <dbReference type="EMBL" id="CAD8054280.1"/>
    </source>
</evidence>
<accession>A0A8S1KFA1</accession>
<sequence>MEDRYIYDETKESFIKKDHMDVESILYINPLIQLLIYQMNNPFNHYHCYKYLVFSYGIKMKNNHNAKYKRYLLKSLYIKEKHKSNVIFCGSEIIQLKGNTKYPSYINNDENLSECLGLVLRTGFSTAKGKFMKTMLYNNQDVNRKQIGELFIALFLLIFASIANAYIIINWFQEDSRNKYYLFIRCLLIITTVVPFLLPMMLSITVQHDNNKTYILEFFDNNYVFVEYGTNNKTVLNNVEQEIKLFQ</sequence>
<evidence type="ECO:0000256" key="4">
    <source>
        <dbReference type="ARBA" id="ARBA00022840"/>
    </source>
</evidence>
<evidence type="ECO:0000256" key="1">
    <source>
        <dbReference type="ARBA" id="ARBA00004141"/>
    </source>
</evidence>
<keyword evidence="5" id="KW-0460">Magnesium</keyword>
<dbReference type="GO" id="GO:0046872">
    <property type="term" value="F:metal ion binding"/>
    <property type="evidence" value="ECO:0007669"/>
    <property type="project" value="UniProtKB-KW"/>
</dbReference>
<dbReference type="GO" id="GO:0006874">
    <property type="term" value="P:intracellular calcium ion homeostasis"/>
    <property type="evidence" value="ECO:0007669"/>
    <property type="project" value="TreeGrafter"/>
</dbReference>
<organism evidence="8 9">
    <name type="scientific">Paramecium primaurelia</name>
    <dbReference type="NCBI Taxonomy" id="5886"/>
    <lineage>
        <taxon>Eukaryota</taxon>
        <taxon>Sar</taxon>
        <taxon>Alveolata</taxon>
        <taxon>Ciliophora</taxon>
        <taxon>Intramacronucleata</taxon>
        <taxon>Oligohymenophorea</taxon>
        <taxon>Peniculida</taxon>
        <taxon>Parameciidae</taxon>
        <taxon>Paramecium</taxon>
    </lineage>
</organism>
<evidence type="ECO:0000313" key="9">
    <source>
        <dbReference type="Proteomes" id="UP000688137"/>
    </source>
</evidence>
<keyword evidence="6" id="KW-1278">Translocase</keyword>